<keyword evidence="2" id="KW-1133">Transmembrane helix</keyword>
<reference evidence="3 4" key="1">
    <citation type="submission" date="2018-10" db="EMBL/GenBank/DDBJ databases">
        <title>Complete genome sequence of Malassezia restricta CBS 7877.</title>
        <authorList>
            <person name="Morand S.C."/>
            <person name="Bertignac M."/>
            <person name="Iltis A."/>
            <person name="Kolder I."/>
            <person name="Pirovano W."/>
            <person name="Jourdain R."/>
            <person name="Clavaud C."/>
        </authorList>
    </citation>
    <scope>NUCLEOTIDE SEQUENCE [LARGE SCALE GENOMIC DNA]</scope>
    <source>
        <strain evidence="3 4">CBS 7877</strain>
    </source>
</reference>
<dbReference type="Proteomes" id="UP000269793">
    <property type="component" value="Chromosome I"/>
</dbReference>
<evidence type="ECO:0000313" key="3">
    <source>
        <dbReference type="EMBL" id="AYO41397.1"/>
    </source>
</evidence>
<feature type="transmembrane region" description="Helical" evidence="2">
    <location>
        <begin position="70"/>
        <end position="91"/>
    </location>
</feature>
<accession>A0A3G2S5L8</accession>
<dbReference type="AlphaFoldDB" id="A0A3G2S5L8"/>
<proteinExistence type="predicted"/>
<sequence>MVLPERYSLATPSQASQGMPWAPNPKTLMLIRVVFTFLVCLMALASAIMTAIIINYYLSHQPMIFPPLSSMIFILFMGIFTSIMYFGYYIFLPSLKTMRRGSMLAVLFTMKLEVLFQFAMASIWISGALAYAADYRGHENCLWDGYYHYKKPDDWNHLCDMVNWLVGMSYATFGVQAGFLAFDVLMGAYIFMFLDQDSVSEPFYEWGTRAWEYKYKPSAPLSSIHNPMVYRSSPENHIHSTRGTSAPYGYNEKYLDGRAEQERFSDKWSESSSSHRSNRRGASYNGLSMSDHFTDESSTNGSGTKYYGGAYSRSSVNSRRADLAEAPRPAGTGGTSSGGAPSWHAPTITDADSIRSPTSLRDMSWKSRYVSAPSSLSTRGRRGSQYNNMLSELGTIEDEAETQEMDEKYNLIDHKNVEEEEEEKEARRVRRRHSMDEDNPWLLEDDEMV</sequence>
<keyword evidence="4" id="KW-1185">Reference proteome</keyword>
<gene>
    <name evidence="3" type="ORF">DNF11_0447</name>
</gene>
<keyword evidence="2" id="KW-0472">Membrane</keyword>
<feature type="transmembrane region" description="Helical" evidence="2">
    <location>
        <begin position="112"/>
        <end position="133"/>
    </location>
</feature>
<name>A0A3G2S5L8_MALR7</name>
<evidence type="ECO:0000256" key="1">
    <source>
        <dbReference type="SAM" id="MobiDB-lite"/>
    </source>
</evidence>
<organism evidence="3 4">
    <name type="scientific">Malassezia restricta (strain ATCC 96810 / NBRC 103918 / CBS 7877)</name>
    <name type="common">Seborrheic dermatitis infection agent</name>
    <dbReference type="NCBI Taxonomy" id="425264"/>
    <lineage>
        <taxon>Eukaryota</taxon>
        <taxon>Fungi</taxon>
        <taxon>Dikarya</taxon>
        <taxon>Basidiomycota</taxon>
        <taxon>Ustilaginomycotina</taxon>
        <taxon>Malasseziomycetes</taxon>
        <taxon>Malasseziales</taxon>
        <taxon>Malasseziaceae</taxon>
        <taxon>Malassezia</taxon>
    </lineage>
</organism>
<evidence type="ECO:0008006" key="5">
    <source>
        <dbReference type="Google" id="ProtNLM"/>
    </source>
</evidence>
<feature type="compositionally biased region" description="Acidic residues" evidence="1">
    <location>
        <begin position="437"/>
        <end position="449"/>
    </location>
</feature>
<evidence type="ECO:0000256" key="2">
    <source>
        <dbReference type="SAM" id="Phobius"/>
    </source>
</evidence>
<feature type="transmembrane region" description="Helical" evidence="2">
    <location>
        <begin position="33"/>
        <end position="58"/>
    </location>
</feature>
<dbReference type="VEuPathDB" id="FungiDB:DNF11_0447"/>
<feature type="region of interest" description="Disordered" evidence="1">
    <location>
        <begin position="265"/>
        <end position="356"/>
    </location>
</feature>
<feature type="transmembrane region" description="Helical" evidence="2">
    <location>
        <begin position="170"/>
        <end position="194"/>
    </location>
</feature>
<keyword evidence="2" id="KW-0812">Transmembrane</keyword>
<evidence type="ECO:0000313" key="4">
    <source>
        <dbReference type="Proteomes" id="UP000269793"/>
    </source>
</evidence>
<dbReference type="EMBL" id="CP033148">
    <property type="protein sequence ID" value="AYO41397.1"/>
    <property type="molecule type" value="Genomic_DNA"/>
</dbReference>
<protein>
    <recommendedName>
        <fullName evidence="5">MARVEL domain-containing protein</fullName>
    </recommendedName>
</protein>
<feature type="compositionally biased region" description="Low complexity" evidence="1">
    <location>
        <begin position="270"/>
        <end position="283"/>
    </location>
</feature>
<dbReference type="OrthoDB" id="2524732at2759"/>
<feature type="region of interest" description="Disordered" evidence="1">
    <location>
        <begin position="409"/>
        <end position="449"/>
    </location>
</feature>